<proteinExistence type="predicted"/>
<keyword evidence="9" id="KW-1185">Reference proteome</keyword>
<evidence type="ECO:0000256" key="7">
    <source>
        <dbReference type="SAM" id="MobiDB-lite"/>
    </source>
</evidence>
<dbReference type="OrthoDB" id="2365600at2759"/>
<accession>A0A1L9PYR0</accession>
<evidence type="ECO:0000256" key="2">
    <source>
        <dbReference type="ARBA" id="ARBA00022670"/>
    </source>
</evidence>
<dbReference type="EMBL" id="KV878135">
    <property type="protein sequence ID" value="OJJ06648.1"/>
    <property type="molecule type" value="Genomic_DNA"/>
</dbReference>
<evidence type="ECO:0000313" key="9">
    <source>
        <dbReference type="Proteomes" id="UP000184073"/>
    </source>
</evidence>
<gene>
    <name evidence="8" type="ORF">ASPVEDRAFT_200714</name>
</gene>
<protein>
    <submittedName>
        <fullName evidence="8">Uncharacterized protein</fullName>
    </submittedName>
</protein>
<sequence>MPPKQQLSCPHDKITYTPSPHATQVNYHQPSKQERQNATKPAPSSSSKRKPLIAAPPTRTDIENFPAPLILPGDDLALDPEYPPQSFQEWLDEEERNPVTPKRKTIYFLEAPGVDRRISEVESWSRPNALGLDSDSHSTDDAVTPPASKDITEYLAAFFHGLPVKQLNLPKGQWKFTPWIDTPPPKKLKLGHQVSTVKHIALTTPAEQIRIRTRACPDGLYARQLNLDDLLDVAIAILPKDAYALCMLVNHDLYEDEEDSFVCGRAYGGSRVAVVSAARYNPVIDGVQGVERGHAWPGAHCGGFVGDVCTEWKYSGDRRKRSKVRSGSDSAATISGKQEGPLEDAMDVLRKAQTHSHSIRIAGDGEGQSALWLWRIIRTTSHELCHCLGLDHCVYYACIMQGSASLSEDTRQPPYLCPVDLAKVLCATGSTAEERDRALLRYCEERREFMYLRAFAAWLKASLGIGNGVDGNQVVVIDD</sequence>
<evidence type="ECO:0000256" key="4">
    <source>
        <dbReference type="ARBA" id="ARBA00022801"/>
    </source>
</evidence>
<evidence type="ECO:0000256" key="3">
    <source>
        <dbReference type="ARBA" id="ARBA00022723"/>
    </source>
</evidence>
<dbReference type="InterPro" id="IPR024079">
    <property type="entry name" value="MetalloPept_cat_dom_sf"/>
</dbReference>
<dbReference type="Proteomes" id="UP000184073">
    <property type="component" value="Unassembled WGS sequence"/>
</dbReference>
<keyword evidence="6" id="KW-0482">Metalloprotease</keyword>
<keyword evidence="3" id="KW-0479">Metal-binding</keyword>
<reference evidence="9" key="1">
    <citation type="journal article" date="2017" name="Genome Biol.">
        <title>Comparative genomics reveals high biological diversity and specific adaptations in the industrially and medically important fungal genus Aspergillus.</title>
        <authorList>
            <person name="de Vries R.P."/>
            <person name="Riley R."/>
            <person name="Wiebenga A."/>
            <person name="Aguilar-Osorio G."/>
            <person name="Amillis S."/>
            <person name="Uchima C.A."/>
            <person name="Anderluh G."/>
            <person name="Asadollahi M."/>
            <person name="Askin M."/>
            <person name="Barry K."/>
            <person name="Battaglia E."/>
            <person name="Bayram O."/>
            <person name="Benocci T."/>
            <person name="Braus-Stromeyer S.A."/>
            <person name="Caldana C."/>
            <person name="Canovas D."/>
            <person name="Cerqueira G.C."/>
            <person name="Chen F."/>
            <person name="Chen W."/>
            <person name="Choi C."/>
            <person name="Clum A."/>
            <person name="Dos Santos R.A."/>
            <person name="Damasio A.R."/>
            <person name="Diallinas G."/>
            <person name="Emri T."/>
            <person name="Fekete E."/>
            <person name="Flipphi M."/>
            <person name="Freyberg S."/>
            <person name="Gallo A."/>
            <person name="Gournas C."/>
            <person name="Habgood R."/>
            <person name="Hainaut M."/>
            <person name="Harispe M.L."/>
            <person name="Henrissat B."/>
            <person name="Hilden K.S."/>
            <person name="Hope R."/>
            <person name="Hossain A."/>
            <person name="Karabika E."/>
            <person name="Karaffa L."/>
            <person name="Karanyi Z."/>
            <person name="Krasevec N."/>
            <person name="Kuo A."/>
            <person name="Kusch H."/>
            <person name="LaButti K."/>
            <person name="Lagendijk E.L."/>
            <person name="Lapidus A."/>
            <person name="Levasseur A."/>
            <person name="Lindquist E."/>
            <person name="Lipzen A."/>
            <person name="Logrieco A.F."/>
            <person name="MacCabe A."/>
            <person name="Maekelae M.R."/>
            <person name="Malavazi I."/>
            <person name="Melin P."/>
            <person name="Meyer V."/>
            <person name="Mielnichuk N."/>
            <person name="Miskei M."/>
            <person name="Molnar A.P."/>
            <person name="Mule G."/>
            <person name="Ngan C.Y."/>
            <person name="Orejas M."/>
            <person name="Orosz E."/>
            <person name="Ouedraogo J.P."/>
            <person name="Overkamp K.M."/>
            <person name="Park H.-S."/>
            <person name="Perrone G."/>
            <person name="Piumi F."/>
            <person name="Punt P.J."/>
            <person name="Ram A.F."/>
            <person name="Ramon A."/>
            <person name="Rauscher S."/>
            <person name="Record E."/>
            <person name="Riano-Pachon D.M."/>
            <person name="Robert V."/>
            <person name="Roehrig J."/>
            <person name="Ruller R."/>
            <person name="Salamov A."/>
            <person name="Salih N.S."/>
            <person name="Samson R.A."/>
            <person name="Sandor E."/>
            <person name="Sanguinetti M."/>
            <person name="Schuetze T."/>
            <person name="Sepcic K."/>
            <person name="Shelest E."/>
            <person name="Sherlock G."/>
            <person name="Sophianopoulou V."/>
            <person name="Squina F.M."/>
            <person name="Sun H."/>
            <person name="Susca A."/>
            <person name="Todd R.B."/>
            <person name="Tsang A."/>
            <person name="Unkles S.E."/>
            <person name="van de Wiele N."/>
            <person name="van Rossen-Uffink D."/>
            <person name="Oliveira J.V."/>
            <person name="Vesth T.C."/>
            <person name="Visser J."/>
            <person name="Yu J.-H."/>
            <person name="Zhou M."/>
            <person name="Andersen M.R."/>
            <person name="Archer D.B."/>
            <person name="Baker S.E."/>
            <person name="Benoit I."/>
            <person name="Brakhage A.A."/>
            <person name="Braus G.H."/>
            <person name="Fischer R."/>
            <person name="Frisvad J.C."/>
            <person name="Goldman G.H."/>
            <person name="Houbraken J."/>
            <person name="Oakley B."/>
            <person name="Pocsi I."/>
            <person name="Scazzocchio C."/>
            <person name="Seiboth B."/>
            <person name="vanKuyk P.A."/>
            <person name="Wortman J."/>
            <person name="Dyer P.S."/>
            <person name="Grigoriev I.V."/>
        </authorList>
    </citation>
    <scope>NUCLEOTIDE SEQUENCE [LARGE SCALE GENOMIC DNA]</scope>
    <source>
        <strain evidence="9">CBS 583.65</strain>
    </source>
</reference>
<dbReference type="GO" id="GO:0006508">
    <property type="term" value="P:proteolysis"/>
    <property type="evidence" value="ECO:0007669"/>
    <property type="project" value="UniProtKB-KW"/>
</dbReference>
<dbReference type="GO" id="GO:0008237">
    <property type="term" value="F:metallopeptidase activity"/>
    <property type="evidence" value="ECO:0007669"/>
    <property type="project" value="UniProtKB-KW"/>
</dbReference>
<evidence type="ECO:0000313" key="8">
    <source>
        <dbReference type="EMBL" id="OJJ06648.1"/>
    </source>
</evidence>
<dbReference type="VEuPathDB" id="FungiDB:ASPVEDRAFT_200714"/>
<keyword evidence="2" id="KW-0645">Protease</keyword>
<evidence type="ECO:0000256" key="1">
    <source>
        <dbReference type="ARBA" id="ARBA00001947"/>
    </source>
</evidence>
<dbReference type="InterPro" id="IPR012962">
    <property type="entry name" value="Pept_M54_archaemetzincn"/>
</dbReference>
<dbReference type="CDD" id="cd11375">
    <property type="entry name" value="Peptidase_M54"/>
    <property type="match status" value="1"/>
</dbReference>
<comment type="cofactor">
    <cofactor evidence="1">
        <name>Zn(2+)</name>
        <dbReference type="ChEBI" id="CHEBI:29105"/>
    </cofactor>
</comment>
<dbReference type="PANTHER" id="PTHR15910:SF1">
    <property type="entry name" value="ARCHAEMETZINCIN-2"/>
    <property type="match status" value="1"/>
</dbReference>
<name>A0A1L9PYR0_ASPVE</name>
<keyword evidence="5" id="KW-0862">Zinc</keyword>
<dbReference type="GeneID" id="63724837"/>
<dbReference type="GO" id="GO:0046872">
    <property type="term" value="F:metal ion binding"/>
    <property type="evidence" value="ECO:0007669"/>
    <property type="project" value="UniProtKB-KW"/>
</dbReference>
<organism evidence="8 9">
    <name type="scientific">Aspergillus versicolor CBS 583.65</name>
    <dbReference type="NCBI Taxonomy" id="1036611"/>
    <lineage>
        <taxon>Eukaryota</taxon>
        <taxon>Fungi</taxon>
        <taxon>Dikarya</taxon>
        <taxon>Ascomycota</taxon>
        <taxon>Pezizomycotina</taxon>
        <taxon>Eurotiomycetes</taxon>
        <taxon>Eurotiomycetidae</taxon>
        <taxon>Eurotiales</taxon>
        <taxon>Aspergillaceae</taxon>
        <taxon>Aspergillus</taxon>
        <taxon>Aspergillus subgen. Nidulantes</taxon>
    </lineage>
</organism>
<dbReference type="AlphaFoldDB" id="A0A1L9PYR0"/>
<dbReference type="SUPFAM" id="SSF55486">
    <property type="entry name" value="Metalloproteases ('zincins'), catalytic domain"/>
    <property type="match status" value="1"/>
</dbReference>
<evidence type="ECO:0000256" key="6">
    <source>
        <dbReference type="ARBA" id="ARBA00023049"/>
    </source>
</evidence>
<evidence type="ECO:0000256" key="5">
    <source>
        <dbReference type="ARBA" id="ARBA00022833"/>
    </source>
</evidence>
<dbReference type="Pfam" id="PF07998">
    <property type="entry name" value="Peptidase_M54"/>
    <property type="match status" value="1"/>
</dbReference>
<feature type="compositionally biased region" description="Polar residues" evidence="7">
    <location>
        <begin position="16"/>
        <end position="30"/>
    </location>
</feature>
<dbReference type="RefSeq" id="XP_040672410.1">
    <property type="nucleotide sequence ID" value="XM_040809326.1"/>
</dbReference>
<dbReference type="Gene3D" id="3.40.390.10">
    <property type="entry name" value="Collagenase (Catalytic Domain)"/>
    <property type="match status" value="1"/>
</dbReference>
<keyword evidence="4" id="KW-0378">Hydrolase</keyword>
<dbReference type="PANTHER" id="PTHR15910">
    <property type="entry name" value="ARCHAEMETZINCIN"/>
    <property type="match status" value="1"/>
</dbReference>
<feature type="region of interest" description="Disordered" evidence="7">
    <location>
        <begin position="1"/>
        <end position="66"/>
    </location>
</feature>